<evidence type="ECO:0008006" key="3">
    <source>
        <dbReference type="Google" id="ProtNLM"/>
    </source>
</evidence>
<dbReference type="EMBL" id="AP024546">
    <property type="protein sequence ID" value="BCT96297.1"/>
    <property type="molecule type" value="Genomic_DNA"/>
</dbReference>
<dbReference type="Proteomes" id="UP000680514">
    <property type="component" value="Chromosome"/>
</dbReference>
<dbReference type="InterPro" id="IPR021295">
    <property type="entry name" value="DUF2867"/>
</dbReference>
<dbReference type="Pfam" id="PF11066">
    <property type="entry name" value="DUF2867"/>
    <property type="match status" value="1"/>
</dbReference>
<reference evidence="1 2" key="1">
    <citation type="submission" date="2021-03" db="EMBL/GenBank/DDBJ databases">
        <title>Complete Genome Sequences of Two Lysobacter Strains Isolated from Sea Water (Lysobacter caseinilyticus) and Soil (Lysobacter helvus) in South Korea.</title>
        <authorList>
            <person name="Watanabe Y."/>
            <person name="Arakawa K."/>
        </authorList>
    </citation>
    <scope>NUCLEOTIDE SEQUENCE [LARGE SCALE GENOMIC DNA]</scope>
    <source>
        <strain evidence="1 2">D10</strain>
    </source>
</reference>
<proteinExistence type="predicted"/>
<name>A0ABM7QF65_9GAMM</name>
<evidence type="ECO:0000313" key="1">
    <source>
        <dbReference type="EMBL" id="BCT96297.1"/>
    </source>
</evidence>
<organism evidence="1 2">
    <name type="scientific">Lysobacter helvus</name>
    <dbReference type="NCBI Taxonomy" id="2675059"/>
    <lineage>
        <taxon>Bacteria</taxon>
        <taxon>Pseudomonadati</taxon>
        <taxon>Pseudomonadota</taxon>
        <taxon>Gammaproteobacteria</taxon>
        <taxon>Lysobacterales</taxon>
        <taxon>Lysobacteraceae</taxon>
        <taxon>Lysobacter</taxon>
    </lineage>
</organism>
<keyword evidence="2" id="KW-1185">Reference proteome</keyword>
<protein>
    <recommendedName>
        <fullName evidence="3">DUF2867 domain-containing protein</fullName>
    </recommendedName>
</protein>
<evidence type="ECO:0000313" key="2">
    <source>
        <dbReference type="Proteomes" id="UP000680514"/>
    </source>
</evidence>
<sequence>MHDANRISPVDIPTESQIRGFYKSVDLADAYAITLPDHASRNPEVLARLLFAQPPPSMQWLLRLRDVLVRPFGIKTATHLQASSTSKPDQRIGVFRIYYSRSSEIILGEDDKHLDFRLSVLCRPVDGPAEDAHQVVVSTVVTCHNTLGHSYIALIAPFHRIVVRASMRRAARRGWSAPSSRAP</sequence>
<accession>A0ABM7QF65</accession>
<gene>
    <name evidence="1" type="ORF">LYSHEL_21680</name>
</gene>